<evidence type="ECO:0000313" key="2">
    <source>
        <dbReference type="EMBL" id="MVM29565.1"/>
    </source>
</evidence>
<keyword evidence="3" id="KW-1185">Reference proteome</keyword>
<sequence length="440" mass="50649">MYYYEKYNVIQMILSFGLFTFLFLFLLKSKLSSIIDPLVSNIIWCSSGLSLLMGYISAKSINLDSLSFILVYIIYIIGLYLYLDKSPRSIEILQKGLNDKKNVTIFTICLILNIASRYDFITYAISHPSIASWFLYKFTQWHGRSFWQYILQIGARPFFTYYIFILLKTRKQGRFVLVVILISNSVLDIIAGGRSSLLGLLEAYGYFIFYFYPLFAGKTIKKLNWYGIGFLIISLLNSIVVTSFYNDDRTIGDGALHMANRVLSAGDGLEMYLVNNASIYIESGVIEYIKATFGIFLKQILPVETQSIGWKLYELNNGYLSPISVGPNFILPLQVIVLGKIFLLPYTLLVSFLTAFFRGNKFSKKYISSQPLSFVLGLLTFQLVVDAEFFVLQLCACLFVYFIFIFPVRKITIVFDWVTVFPFFWQKLLIKDKSKNNAFH</sequence>
<comment type="caution">
    <text evidence="2">The sequence shown here is derived from an EMBL/GenBank/DDBJ whole genome shotgun (WGS) entry which is preliminary data.</text>
</comment>
<feature type="transmembrane region" description="Helical" evidence="1">
    <location>
        <begin position="223"/>
        <end position="245"/>
    </location>
</feature>
<dbReference type="EMBL" id="WPIN01000002">
    <property type="protein sequence ID" value="MVM29565.1"/>
    <property type="molecule type" value="Genomic_DNA"/>
</dbReference>
<feature type="transmembrane region" description="Helical" evidence="1">
    <location>
        <begin position="174"/>
        <end position="191"/>
    </location>
</feature>
<dbReference type="AlphaFoldDB" id="A0A7K1S707"/>
<feature type="transmembrane region" description="Helical" evidence="1">
    <location>
        <begin position="146"/>
        <end position="167"/>
    </location>
</feature>
<gene>
    <name evidence="2" type="ORF">GO755_05940</name>
</gene>
<feature type="transmembrane region" description="Helical" evidence="1">
    <location>
        <begin position="63"/>
        <end position="83"/>
    </location>
</feature>
<name>A0A7K1S707_9BACT</name>
<reference evidence="2 3" key="1">
    <citation type="submission" date="2019-12" db="EMBL/GenBank/DDBJ databases">
        <title>Spirosoma sp. HMF4905 genome sequencing and assembly.</title>
        <authorList>
            <person name="Kang H."/>
            <person name="Cha I."/>
            <person name="Kim H."/>
            <person name="Joh K."/>
        </authorList>
    </citation>
    <scope>NUCLEOTIDE SEQUENCE [LARGE SCALE GENOMIC DNA]</scope>
    <source>
        <strain evidence="2 3">HMF4905</strain>
    </source>
</reference>
<accession>A0A7K1S707</accession>
<evidence type="ECO:0000313" key="3">
    <source>
        <dbReference type="Proteomes" id="UP000436006"/>
    </source>
</evidence>
<feature type="transmembrane region" description="Helical" evidence="1">
    <location>
        <begin position="329"/>
        <end position="354"/>
    </location>
</feature>
<evidence type="ECO:0008006" key="4">
    <source>
        <dbReference type="Google" id="ProtNLM"/>
    </source>
</evidence>
<dbReference type="RefSeq" id="WP_157583810.1">
    <property type="nucleotide sequence ID" value="NZ_WPIN01000002.1"/>
</dbReference>
<keyword evidence="1" id="KW-1133">Transmembrane helix</keyword>
<keyword evidence="1" id="KW-0812">Transmembrane</keyword>
<dbReference type="Proteomes" id="UP000436006">
    <property type="component" value="Unassembled WGS sequence"/>
</dbReference>
<proteinExistence type="predicted"/>
<protein>
    <recommendedName>
        <fullName evidence="4">Oligosaccharide repeat unit polymerase</fullName>
    </recommendedName>
</protein>
<feature type="transmembrane region" description="Helical" evidence="1">
    <location>
        <begin position="197"/>
        <end position="216"/>
    </location>
</feature>
<feature type="transmembrane region" description="Helical" evidence="1">
    <location>
        <begin position="38"/>
        <end position="57"/>
    </location>
</feature>
<evidence type="ECO:0000256" key="1">
    <source>
        <dbReference type="SAM" id="Phobius"/>
    </source>
</evidence>
<keyword evidence="1" id="KW-0472">Membrane</keyword>
<feature type="transmembrane region" description="Helical" evidence="1">
    <location>
        <begin position="103"/>
        <end position="126"/>
    </location>
</feature>
<organism evidence="2 3">
    <name type="scientific">Spirosoma arboris</name>
    <dbReference type="NCBI Taxonomy" id="2682092"/>
    <lineage>
        <taxon>Bacteria</taxon>
        <taxon>Pseudomonadati</taxon>
        <taxon>Bacteroidota</taxon>
        <taxon>Cytophagia</taxon>
        <taxon>Cytophagales</taxon>
        <taxon>Cytophagaceae</taxon>
        <taxon>Spirosoma</taxon>
    </lineage>
</organism>
<feature type="transmembrane region" description="Helical" evidence="1">
    <location>
        <begin position="390"/>
        <end position="408"/>
    </location>
</feature>
<feature type="transmembrane region" description="Helical" evidence="1">
    <location>
        <begin position="6"/>
        <end position="26"/>
    </location>
</feature>
<feature type="transmembrane region" description="Helical" evidence="1">
    <location>
        <begin position="366"/>
        <end position="384"/>
    </location>
</feature>